<feature type="region of interest" description="Disordered" evidence="8">
    <location>
        <begin position="268"/>
        <end position="559"/>
    </location>
</feature>
<feature type="compositionally biased region" description="Polar residues" evidence="8">
    <location>
        <begin position="469"/>
        <end position="479"/>
    </location>
</feature>
<keyword evidence="4" id="KW-0645">Protease</keyword>
<keyword evidence="11" id="KW-1185">Reference proteome</keyword>
<dbReference type="OrthoDB" id="420187at2759"/>
<evidence type="ECO:0000256" key="1">
    <source>
        <dbReference type="ARBA" id="ARBA00000707"/>
    </source>
</evidence>
<evidence type="ECO:0000256" key="4">
    <source>
        <dbReference type="ARBA" id="ARBA00022670"/>
    </source>
</evidence>
<dbReference type="GO" id="GO:0006508">
    <property type="term" value="P:proteolysis"/>
    <property type="evidence" value="ECO:0007669"/>
    <property type="project" value="UniProtKB-KW"/>
</dbReference>
<dbReference type="InterPro" id="IPR038765">
    <property type="entry name" value="Papain-like_cys_pep_sf"/>
</dbReference>
<keyword evidence="6" id="KW-0378">Hydrolase</keyword>
<dbReference type="GO" id="GO:0005634">
    <property type="term" value="C:nucleus"/>
    <property type="evidence" value="ECO:0007669"/>
    <property type="project" value="TreeGrafter"/>
</dbReference>
<evidence type="ECO:0000313" key="11">
    <source>
        <dbReference type="Proteomes" id="UP000053593"/>
    </source>
</evidence>
<evidence type="ECO:0000256" key="6">
    <source>
        <dbReference type="ARBA" id="ARBA00022801"/>
    </source>
</evidence>
<dbReference type="InterPro" id="IPR001394">
    <property type="entry name" value="Peptidase_C19_UCH"/>
</dbReference>
<name>A0A0D0CJ92_9AGAR</name>
<organism evidence="10 11">
    <name type="scientific">Collybiopsis luxurians FD-317 M1</name>
    <dbReference type="NCBI Taxonomy" id="944289"/>
    <lineage>
        <taxon>Eukaryota</taxon>
        <taxon>Fungi</taxon>
        <taxon>Dikarya</taxon>
        <taxon>Basidiomycota</taxon>
        <taxon>Agaricomycotina</taxon>
        <taxon>Agaricomycetes</taxon>
        <taxon>Agaricomycetidae</taxon>
        <taxon>Agaricales</taxon>
        <taxon>Marasmiineae</taxon>
        <taxon>Omphalotaceae</taxon>
        <taxon>Collybiopsis</taxon>
        <taxon>Collybiopsis luxurians</taxon>
    </lineage>
</organism>
<feature type="compositionally biased region" description="Polar residues" evidence="8">
    <location>
        <begin position="792"/>
        <end position="803"/>
    </location>
</feature>
<feature type="region of interest" description="Disordered" evidence="8">
    <location>
        <begin position="668"/>
        <end position="999"/>
    </location>
</feature>
<evidence type="ECO:0000313" key="10">
    <source>
        <dbReference type="EMBL" id="KIK55043.1"/>
    </source>
</evidence>
<evidence type="ECO:0000256" key="2">
    <source>
        <dbReference type="ARBA" id="ARBA00009085"/>
    </source>
</evidence>
<evidence type="ECO:0000259" key="9">
    <source>
        <dbReference type="PROSITE" id="PS50235"/>
    </source>
</evidence>
<evidence type="ECO:0000256" key="5">
    <source>
        <dbReference type="ARBA" id="ARBA00022786"/>
    </source>
</evidence>
<feature type="compositionally biased region" description="Low complexity" evidence="8">
    <location>
        <begin position="922"/>
        <end position="931"/>
    </location>
</feature>
<dbReference type="GO" id="GO:0005829">
    <property type="term" value="C:cytosol"/>
    <property type="evidence" value="ECO:0007669"/>
    <property type="project" value="TreeGrafter"/>
</dbReference>
<dbReference type="InterPro" id="IPR018200">
    <property type="entry name" value="USP_CS"/>
</dbReference>
<feature type="compositionally biased region" description="Low complexity" evidence="8">
    <location>
        <begin position="888"/>
        <end position="906"/>
    </location>
</feature>
<feature type="compositionally biased region" description="Basic and acidic residues" evidence="8">
    <location>
        <begin position="403"/>
        <end position="427"/>
    </location>
</feature>
<feature type="domain" description="USP" evidence="9">
    <location>
        <begin position="30"/>
        <end position="1181"/>
    </location>
</feature>
<dbReference type="PROSITE" id="PS50235">
    <property type="entry name" value="USP_3"/>
    <property type="match status" value="1"/>
</dbReference>
<feature type="compositionally biased region" description="Polar residues" evidence="8">
    <location>
        <begin position="728"/>
        <end position="750"/>
    </location>
</feature>
<dbReference type="GO" id="GO:0016579">
    <property type="term" value="P:protein deubiquitination"/>
    <property type="evidence" value="ECO:0007669"/>
    <property type="project" value="InterPro"/>
</dbReference>
<keyword evidence="7" id="KW-0788">Thiol protease</keyword>
<gene>
    <name evidence="10" type="ORF">GYMLUDRAFT_888410</name>
</gene>
<feature type="compositionally biased region" description="Low complexity" evidence="8">
    <location>
        <begin position="764"/>
        <end position="780"/>
    </location>
</feature>
<dbReference type="PROSITE" id="PS00972">
    <property type="entry name" value="USP_1"/>
    <property type="match status" value="1"/>
</dbReference>
<dbReference type="EMBL" id="KN834810">
    <property type="protein sequence ID" value="KIK55043.1"/>
    <property type="molecule type" value="Genomic_DNA"/>
</dbReference>
<feature type="compositionally biased region" description="Polar residues" evidence="8">
    <location>
        <begin position="518"/>
        <end position="530"/>
    </location>
</feature>
<dbReference type="PANTHER" id="PTHR24006">
    <property type="entry name" value="UBIQUITIN CARBOXYL-TERMINAL HYDROLASE"/>
    <property type="match status" value="1"/>
</dbReference>
<dbReference type="InterPro" id="IPR050164">
    <property type="entry name" value="Peptidase_C19"/>
</dbReference>
<dbReference type="GO" id="GO:0004843">
    <property type="term" value="F:cysteine-type deubiquitinase activity"/>
    <property type="evidence" value="ECO:0007669"/>
    <property type="project" value="UniProtKB-EC"/>
</dbReference>
<feature type="compositionally biased region" description="Basic and acidic residues" evidence="8">
    <location>
        <begin position="781"/>
        <end position="790"/>
    </location>
</feature>
<comment type="similarity">
    <text evidence="2">Belongs to the peptidase C19 family.</text>
</comment>
<evidence type="ECO:0000256" key="8">
    <source>
        <dbReference type="SAM" id="MobiDB-lite"/>
    </source>
</evidence>
<feature type="compositionally biased region" description="Basic and acidic residues" evidence="8">
    <location>
        <begin position="339"/>
        <end position="355"/>
    </location>
</feature>
<dbReference type="AlphaFoldDB" id="A0A0D0CJ92"/>
<dbReference type="SUPFAM" id="SSF54001">
    <property type="entry name" value="Cysteine proteinases"/>
    <property type="match status" value="1"/>
</dbReference>
<dbReference type="HOGENOM" id="CLU_003952_0_0_1"/>
<dbReference type="Gene3D" id="3.90.70.10">
    <property type="entry name" value="Cysteine proteinases"/>
    <property type="match status" value="2"/>
</dbReference>
<feature type="compositionally biased region" description="Basic and acidic residues" evidence="8">
    <location>
        <begin position="668"/>
        <end position="679"/>
    </location>
</feature>
<evidence type="ECO:0000256" key="7">
    <source>
        <dbReference type="ARBA" id="ARBA00022807"/>
    </source>
</evidence>
<feature type="compositionally biased region" description="Polar residues" evidence="8">
    <location>
        <begin position="860"/>
        <end position="886"/>
    </location>
</feature>
<feature type="compositionally biased region" description="Basic and acidic residues" evidence="8">
    <location>
        <begin position="441"/>
        <end position="459"/>
    </location>
</feature>
<sequence length="1181" mass="128042">MAKSKTPTPQEIYRAKKQQEEQERLSLLPPGLINHGNTCFMNSVLQGLIATRLLSQLVHFEPIPPKVQEQSNTLLASQRSPQLTNGHQLGGIYEQRWVDSMPIGDVFISVMYRAWEAQRLRRRDILSPKPLLTALGRKYDQYLDFAQQDAHEFLRILLDAMRMEEFDVIKKRQPPPANGKKKKVQRRTTITPNNFHTIADEADLAQDDESTRLVSLSDMLFGGQLTSILVCQKCKHVSQTYEDFNDLSLSIKPEDYAKERKRDRLKKLARKMGMGGKGKRVVSATEVPSDLTISPPLTAAEPQPAPHPPIDINLDPPGPITSGVRSSSVPPSPNPGGIAEHEPMFSPDSSRRRSLDGLTNGGGTNTTDDEDDALISDSRETTTDSEVPEKSLPPPPGLGPLTPDEKRIEFAEAPKIERDKSKDKDAWGRISRRISMSVGIGKKEKEKGKEKEKEKERGSRSRARKSVESNRLSPINSDSPEIRLSRPSLSPERPQSTPPLFLKRASQDLVSRAKSKSRPTSLSPSPSNEAVPTLADAAPPKAPYLRSKSPKPPKPSKAEEEYLRAILADVNTSQASGANPFDFLTSWHHPSNGDEQGSSVPAAASVSSLATSIPTTPGTAWFPKLGQLPLAGIEECLKMFTAVEVLDGENVVGCRRCWKLANGWYEEKGKRREERRAREEDGEAGDSDEEEDSSSDDDDDDSESESEEGTSPATPPGDESDGSDHQLKASSAPASPTMTHSPLLSYSSPTLGLYAHGNNSGAFSVISSPPVVVGGSPNGRRSSDVSDSRSDLPSQAAQPSIATSGGAVRSIPSIRTTNAEDGRDSPSLLTAKPPDNEKATSNTSDIPVIITEPTPDETNGDSLLSVSTNSRNNLPESGTNISNAIDYSSDGGESDSISISTTASAAPLEPSFDSLASANTLPSTTDPSTPSFNTKATSNGISSQYRQTSSSSTSVRTPGPISSPRPKLLPPSKLNTRSTKPNRRPNGDGPKSKPKPKEVIMHPAYKRYLIATPPPILVIHLKRFQQINKNPIMSFSSGFKKLDDYVAFPEYFDLTPFLAPKKEDFGLGRKAGAGGGASGGAGGGVKRKSKEHKERCMYRLYAVVVHIGNMLGGHYISYTALPNSSDIPAAATQTDSTNLPPPPGSMNGSRQWAYISDTVVKLTTLEEVLKAKAYICMYERV</sequence>
<dbReference type="InterPro" id="IPR028889">
    <property type="entry name" value="USP"/>
</dbReference>
<evidence type="ECO:0000256" key="3">
    <source>
        <dbReference type="ARBA" id="ARBA00012759"/>
    </source>
</evidence>
<dbReference type="PANTHER" id="PTHR24006:SF888">
    <property type="entry name" value="UBIQUITIN CARBOXYL-TERMINAL HYDROLASE 30"/>
    <property type="match status" value="1"/>
</dbReference>
<dbReference type="Pfam" id="PF00443">
    <property type="entry name" value="UCH"/>
    <property type="match status" value="1"/>
</dbReference>
<dbReference type="Proteomes" id="UP000053593">
    <property type="component" value="Unassembled WGS sequence"/>
</dbReference>
<dbReference type="EC" id="3.4.19.12" evidence="3"/>
<comment type="catalytic activity">
    <reaction evidence="1">
        <text>Thiol-dependent hydrolysis of ester, thioester, amide, peptide and isopeptide bonds formed by the C-terminal Gly of ubiquitin (a 76-residue protein attached to proteins as an intracellular targeting signal).</text>
        <dbReference type="EC" id="3.4.19.12"/>
    </reaction>
</comment>
<reference evidence="10 11" key="1">
    <citation type="submission" date="2014-04" db="EMBL/GenBank/DDBJ databases">
        <title>Evolutionary Origins and Diversification of the Mycorrhizal Mutualists.</title>
        <authorList>
            <consortium name="DOE Joint Genome Institute"/>
            <consortium name="Mycorrhizal Genomics Consortium"/>
            <person name="Kohler A."/>
            <person name="Kuo A."/>
            <person name="Nagy L.G."/>
            <person name="Floudas D."/>
            <person name="Copeland A."/>
            <person name="Barry K.W."/>
            <person name="Cichocki N."/>
            <person name="Veneault-Fourrey C."/>
            <person name="LaButti K."/>
            <person name="Lindquist E.A."/>
            <person name="Lipzen A."/>
            <person name="Lundell T."/>
            <person name="Morin E."/>
            <person name="Murat C."/>
            <person name="Riley R."/>
            <person name="Ohm R."/>
            <person name="Sun H."/>
            <person name="Tunlid A."/>
            <person name="Henrissat B."/>
            <person name="Grigoriev I.V."/>
            <person name="Hibbett D.S."/>
            <person name="Martin F."/>
        </authorList>
    </citation>
    <scope>NUCLEOTIDE SEQUENCE [LARGE SCALE GENOMIC DNA]</scope>
    <source>
        <strain evidence="10 11">FD-317 M1</strain>
    </source>
</reference>
<feature type="compositionally biased region" description="Polar residues" evidence="8">
    <location>
        <begin position="932"/>
        <end position="941"/>
    </location>
</feature>
<accession>A0A0D0CJ92</accession>
<proteinExistence type="inferred from homology"/>
<keyword evidence="5" id="KW-0833">Ubl conjugation pathway</keyword>
<feature type="compositionally biased region" description="Acidic residues" evidence="8">
    <location>
        <begin position="680"/>
        <end position="708"/>
    </location>
</feature>
<dbReference type="PROSITE" id="PS00973">
    <property type="entry name" value="USP_2"/>
    <property type="match status" value="1"/>
</dbReference>
<feature type="compositionally biased region" description="Low complexity" evidence="8">
    <location>
        <begin position="942"/>
        <end position="960"/>
    </location>
</feature>
<protein>
    <recommendedName>
        <fullName evidence="3">ubiquitinyl hydrolase 1</fullName>
        <ecNumber evidence="3">3.4.19.12</ecNumber>
    </recommendedName>
</protein>